<feature type="compositionally biased region" description="Basic and acidic residues" evidence="1">
    <location>
        <begin position="237"/>
        <end position="248"/>
    </location>
</feature>
<feature type="region of interest" description="Disordered" evidence="1">
    <location>
        <begin position="127"/>
        <end position="146"/>
    </location>
</feature>
<feature type="compositionally biased region" description="Pro residues" evidence="1">
    <location>
        <begin position="290"/>
        <end position="302"/>
    </location>
</feature>
<feature type="region of interest" description="Disordered" evidence="1">
    <location>
        <begin position="235"/>
        <end position="316"/>
    </location>
</feature>
<feature type="region of interest" description="Disordered" evidence="1">
    <location>
        <begin position="182"/>
        <end position="210"/>
    </location>
</feature>
<evidence type="ECO:0000256" key="1">
    <source>
        <dbReference type="SAM" id="MobiDB-lite"/>
    </source>
</evidence>
<evidence type="ECO:0000313" key="2">
    <source>
        <dbReference type="EMBL" id="KAJ4461943.1"/>
    </source>
</evidence>
<accession>A0ABQ8UUB2</accession>
<feature type="compositionally biased region" description="Basic and acidic residues" evidence="1">
    <location>
        <begin position="61"/>
        <end position="71"/>
    </location>
</feature>
<comment type="caution">
    <text evidence="2">The sequence shown here is derived from an EMBL/GenBank/DDBJ whole genome shotgun (WGS) entry which is preliminary data.</text>
</comment>
<name>A0ABQ8UUB2_9EUKA</name>
<feature type="compositionally biased region" description="Basic and acidic residues" evidence="1">
    <location>
        <begin position="22"/>
        <end position="38"/>
    </location>
</feature>
<evidence type="ECO:0000313" key="3">
    <source>
        <dbReference type="Proteomes" id="UP001141327"/>
    </source>
</evidence>
<reference evidence="2" key="1">
    <citation type="journal article" date="2022" name="bioRxiv">
        <title>Genomics of Preaxostyla Flagellates Illuminates Evolutionary Transitions and the Path Towards Mitochondrial Loss.</title>
        <authorList>
            <person name="Novak L.V.F."/>
            <person name="Treitli S.C."/>
            <person name="Pyrih J."/>
            <person name="Halakuc P."/>
            <person name="Pipaliya S.V."/>
            <person name="Vacek V."/>
            <person name="Brzon O."/>
            <person name="Soukal P."/>
            <person name="Eme L."/>
            <person name="Dacks J.B."/>
            <person name="Karnkowska A."/>
            <person name="Elias M."/>
            <person name="Hampl V."/>
        </authorList>
    </citation>
    <scope>NUCLEOTIDE SEQUENCE</scope>
    <source>
        <strain evidence="2">RCP-MX</strain>
    </source>
</reference>
<feature type="compositionally biased region" description="Basic and acidic residues" evidence="1">
    <location>
        <begin position="182"/>
        <end position="191"/>
    </location>
</feature>
<sequence>MILGEEHAPFQGTTSYLNPIEPKPKAKPQYDGHLRIDDIDGASPHGPMGFNRSSPLPNLPDDAHPRKLIPHDVGRPSYALVVDDIDGTRPRKSGFRTGRCVDPLTPDYPFLKGEVELAPPAPFRRDTLEVSDIPGTKPTKIWDRPANRNPLDVSDIRTPPRWKVYVERKMRDPINVADITEQKKFSTRKTDPLSPRYTLDPPRFSAPLDGEDGIREELTQASLAPAIVDAPMTPEQLQHEQQHEREQQPDASDAEAMPPPPAPIIPAAAATDGGSRHSRRSAASDLAPASPAPRAMPLPRTPGGPATAAPAPNPLNMNRTAASGTIRRGDTQKAATATVRPAVAVAAPPQPPPRRHLSDQEREQLAEDIATAEKFETYRARFISRPGPSGLSLTPGVAWAWGPAVANGPLAQCGFTAEARRWVACPAQPRRPHVARVPPVAFDAPPEKKPPEGSKKSLTACEPCLMEKMID</sequence>
<feature type="region of interest" description="Disordered" evidence="1">
    <location>
        <begin position="436"/>
        <end position="458"/>
    </location>
</feature>
<organism evidence="2 3">
    <name type="scientific">Paratrimastix pyriformis</name>
    <dbReference type="NCBI Taxonomy" id="342808"/>
    <lineage>
        <taxon>Eukaryota</taxon>
        <taxon>Metamonada</taxon>
        <taxon>Preaxostyla</taxon>
        <taxon>Paratrimastigidae</taxon>
        <taxon>Paratrimastix</taxon>
    </lineage>
</organism>
<dbReference type="EMBL" id="JAPMOS010000005">
    <property type="protein sequence ID" value="KAJ4461943.1"/>
    <property type="molecule type" value="Genomic_DNA"/>
</dbReference>
<keyword evidence="3" id="KW-1185">Reference proteome</keyword>
<feature type="region of interest" description="Disordered" evidence="1">
    <location>
        <begin position="1"/>
        <end position="71"/>
    </location>
</feature>
<dbReference type="PANTHER" id="PTHR38130:SF1">
    <property type="entry name" value="EF-HAND DOMAIN-CONTAINING PROTEIN"/>
    <property type="match status" value="1"/>
</dbReference>
<feature type="compositionally biased region" description="Low complexity" evidence="1">
    <location>
        <begin position="303"/>
        <end position="316"/>
    </location>
</feature>
<proteinExistence type="predicted"/>
<dbReference type="PANTHER" id="PTHR38130">
    <property type="entry name" value="EF-HAND DOMAIN-CONTAINING PROTEIN"/>
    <property type="match status" value="1"/>
</dbReference>
<dbReference type="Proteomes" id="UP001141327">
    <property type="component" value="Unassembled WGS sequence"/>
</dbReference>
<protein>
    <submittedName>
        <fullName evidence="2">Uncharacterized protein</fullName>
    </submittedName>
</protein>
<feature type="compositionally biased region" description="Basic and acidic residues" evidence="1">
    <location>
        <begin position="445"/>
        <end position="455"/>
    </location>
</feature>
<gene>
    <name evidence="2" type="ORF">PAPYR_1643</name>
</gene>